<sequence length="246" mass="26735">MAGRGQMRLVVVAGGRRKPAVTGRADGWLLVAAEVAFGGGNVDEFVIDGHVSDRLSSSDVPSFSKGGKARLRRVFLSTNQVPPSSTFFYGDDVITQNRVHLLISQGFDATKERIGSGHNRYFVVPLGGKTTQFRGPWVVITVYPAVPFGGRTAGFVQVQVHKSPALWSSGPCPFEFKTAPYLDRCGAPFSVIQCLWLKNTVLGRSDIFVFTFYSLAQQYFRLGSEQGNIRPVAGSGNVSHELGHLP</sequence>
<dbReference type="Proteomes" id="UP000233837">
    <property type="component" value="Unassembled WGS sequence"/>
</dbReference>
<reference evidence="1 2" key="2">
    <citation type="journal article" date="2017" name="Nature">
        <title>The Apostasia genome and the evolution of orchids.</title>
        <authorList>
            <person name="Zhang G.Q."/>
            <person name="Liu K.W."/>
            <person name="Li Z."/>
            <person name="Lohaus R."/>
            <person name="Hsiao Y.Y."/>
            <person name="Niu S.C."/>
            <person name="Wang J.Y."/>
            <person name="Lin Y.C."/>
            <person name="Xu Q."/>
            <person name="Chen L.J."/>
            <person name="Yoshida K."/>
            <person name="Fujiwara S."/>
            <person name="Wang Z.W."/>
            <person name="Zhang Y.Q."/>
            <person name="Mitsuda N."/>
            <person name="Wang M."/>
            <person name="Liu G.H."/>
            <person name="Pecoraro L."/>
            <person name="Huang H.X."/>
            <person name="Xiao X.J."/>
            <person name="Lin M."/>
            <person name="Wu X.Y."/>
            <person name="Wu W.L."/>
            <person name="Chen Y.Y."/>
            <person name="Chang S.B."/>
            <person name="Sakamoto S."/>
            <person name="Ohme-Takagi M."/>
            <person name="Yagi M."/>
            <person name="Zeng S.J."/>
            <person name="Shen C.Y."/>
            <person name="Yeh C.M."/>
            <person name="Luo Y.B."/>
            <person name="Tsai W.C."/>
            <person name="Van de Peer Y."/>
            <person name="Liu Z.J."/>
        </authorList>
    </citation>
    <scope>NUCLEOTIDE SEQUENCE [LARGE SCALE GENOMIC DNA]</scope>
    <source>
        <tissue evidence="1">The whole plant</tissue>
    </source>
</reference>
<dbReference type="EMBL" id="KZ502269">
    <property type="protein sequence ID" value="PKU81292.1"/>
    <property type="molecule type" value="Genomic_DNA"/>
</dbReference>
<organism evidence="1 2">
    <name type="scientific">Dendrobium catenatum</name>
    <dbReference type="NCBI Taxonomy" id="906689"/>
    <lineage>
        <taxon>Eukaryota</taxon>
        <taxon>Viridiplantae</taxon>
        <taxon>Streptophyta</taxon>
        <taxon>Embryophyta</taxon>
        <taxon>Tracheophyta</taxon>
        <taxon>Spermatophyta</taxon>
        <taxon>Magnoliopsida</taxon>
        <taxon>Liliopsida</taxon>
        <taxon>Asparagales</taxon>
        <taxon>Orchidaceae</taxon>
        <taxon>Epidendroideae</taxon>
        <taxon>Malaxideae</taxon>
        <taxon>Dendrobiinae</taxon>
        <taxon>Dendrobium</taxon>
    </lineage>
</organism>
<evidence type="ECO:0000313" key="1">
    <source>
        <dbReference type="EMBL" id="PKU81292.1"/>
    </source>
</evidence>
<evidence type="ECO:0000313" key="2">
    <source>
        <dbReference type="Proteomes" id="UP000233837"/>
    </source>
</evidence>
<keyword evidence="2" id="KW-1185">Reference proteome</keyword>
<proteinExistence type="predicted"/>
<reference evidence="1 2" key="1">
    <citation type="journal article" date="2016" name="Sci. Rep.">
        <title>The Dendrobium catenatum Lindl. genome sequence provides insights into polysaccharide synthase, floral development and adaptive evolution.</title>
        <authorList>
            <person name="Zhang G.Q."/>
            <person name="Xu Q."/>
            <person name="Bian C."/>
            <person name="Tsai W.C."/>
            <person name="Yeh C.M."/>
            <person name="Liu K.W."/>
            <person name="Yoshida K."/>
            <person name="Zhang L.S."/>
            <person name="Chang S.B."/>
            <person name="Chen F."/>
            <person name="Shi Y."/>
            <person name="Su Y.Y."/>
            <person name="Zhang Y.Q."/>
            <person name="Chen L.J."/>
            <person name="Yin Y."/>
            <person name="Lin M."/>
            <person name="Huang H."/>
            <person name="Deng H."/>
            <person name="Wang Z.W."/>
            <person name="Zhu S.L."/>
            <person name="Zhao X."/>
            <person name="Deng C."/>
            <person name="Niu S.C."/>
            <person name="Huang J."/>
            <person name="Wang M."/>
            <person name="Liu G.H."/>
            <person name="Yang H.J."/>
            <person name="Xiao X.J."/>
            <person name="Hsiao Y.Y."/>
            <person name="Wu W.L."/>
            <person name="Chen Y.Y."/>
            <person name="Mitsuda N."/>
            <person name="Ohme-Takagi M."/>
            <person name="Luo Y.B."/>
            <person name="Van de Peer Y."/>
            <person name="Liu Z.J."/>
        </authorList>
    </citation>
    <scope>NUCLEOTIDE SEQUENCE [LARGE SCALE GENOMIC DNA]</scope>
    <source>
        <tissue evidence="1">The whole plant</tissue>
    </source>
</reference>
<protein>
    <submittedName>
        <fullName evidence="1">Uncharacterized protein</fullName>
    </submittedName>
</protein>
<gene>
    <name evidence="1" type="ORF">MA16_Dca025701</name>
</gene>
<dbReference type="AlphaFoldDB" id="A0A2I0X054"/>
<accession>A0A2I0X054</accession>
<name>A0A2I0X054_9ASPA</name>